<dbReference type="GO" id="GO:0042826">
    <property type="term" value="F:histone deacetylase binding"/>
    <property type="evidence" value="ECO:0007669"/>
    <property type="project" value="TreeGrafter"/>
</dbReference>
<dbReference type="CDD" id="cd10536">
    <property type="entry name" value="SET_SMYD4"/>
    <property type="match status" value="1"/>
</dbReference>
<dbReference type="InterPro" id="IPR046341">
    <property type="entry name" value="SET_dom_sf"/>
</dbReference>
<dbReference type="SUPFAM" id="SSF48452">
    <property type="entry name" value="TPR-like"/>
    <property type="match status" value="1"/>
</dbReference>
<evidence type="ECO:0000256" key="8">
    <source>
        <dbReference type="ARBA" id="ARBA00022771"/>
    </source>
</evidence>
<reference evidence="18" key="1">
    <citation type="journal article" date="2013" name="Genome Biol. Evol.">
        <title>Punctuated emergences of genetic and phenotypic innovations in eumetazoan, bilaterian, euteleostome, and hominidae ancestors.</title>
        <authorList>
            <person name="Wenger Y."/>
            <person name="Galliot B."/>
        </authorList>
    </citation>
    <scope>NUCLEOTIDE SEQUENCE</scope>
    <source>
        <tissue evidence="18">Whole animals</tissue>
    </source>
</reference>
<dbReference type="GO" id="GO:0008168">
    <property type="term" value="F:methyltransferase activity"/>
    <property type="evidence" value="ECO:0007669"/>
    <property type="project" value="UniProtKB-KW"/>
</dbReference>
<dbReference type="InterPro" id="IPR044421">
    <property type="entry name" value="SMYD4_SET"/>
</dbReference>
<evidence type="ECO:0000256" key="2">
    <source>
        <dbReference type="ARBA" id="ARBA00004496"/>
    </source>
</evidence>
<dbReference type="InterPro" id="IPR011990">
    <property type="entry name" value="TPR-like_helical_dom_sf"/>
</dbReference>
<evidence type="ECO:0000256" key="5">
    <source>
        <dbReference type="ARBA" id="ARBA00022679"/>
    </source>
</evidence>
<dbReference type="Pfam" id="PF01753">
    <property type="entry name" value="zf-MYND"/>
    <property type="match status" value="1"/>
</dbReference>
<dbReference type="InterPro" id="IPR002893">
    <property type="entry name" value="Znf_MYND"/>
</dbReference>
<evidence type="ECO:0000256" key="3">
    <source>
        <dbReference type="ARBA" id="ARBA00022490"/>
    </source>
</evidence>
<proteinExistence type="evidence at transcript level"/>
<dbReference type="GO" id="GO:0032259">
    <property type="term" value="P:methylation"/>
    <property type="evidence" value="ECO:0007669"/>
    <property type="project" value="UniProtKB-KW"/>
</dbReference>
<evidence type="ECO:0000256" key="10">
    <source>
        <dbReference type="ARBA" id="ARBA00023242"/>
    </source>
</evidence>
<dbReference type="Gene3D" id="1.10.220.160">
    <property type="match status" value="1"/>
</dbReference>
<name>T2MAB4_HYDVU</name>
<evidence type="ECO:0000256" key="14">
    <source>
        <dbReference type="ARBA" id="ARBA00093680"/>
    </source>
</evidence>
<keyword evidence="10" id="KW-0539">Nucleus</keyword>
<keyword evidence="4" id="KW-0489">Methyltransferase</keyword>
<dbReference type="OMA" id="FDCTCPA"/>
<evidence type="ECO:0000313" key="18">
    <source>
        <dbReference type="EMBL" id="CDG68892.1"/>
    </source>
</evidence>
<dbReference type="PANTHER" id="PTHR46165:SF2">
    <property type="entry name" value="SET AND MYND DOMAIN-CONTAINING PROTEIN 4"/>
    <property type="match status" value="1"/>
</dbReference>
<dbReference type="OrthoDB" id="62495at2759"/>
<dbReference type="PANTHER" id="PTHR46165">
    <property type="entry name" value="SET AND MYND DOMAIN-CONTAINING PROTEIN 4"/>
    <property type="match status" value="1"/>
</dbReference>
<gene>
    <name evidence="18" type="primary">SMYD4</name>
</gene>
<comment type="subcellular location">
    <subcellularLocation>
        <location evidence="2">Cytoplasm</location>
    </subcellularLocation>
    <subcellularLocation>
        <location evidence="1">Nucleus</location>
    </subcellularLocation>
</comment>
<dbReference type="PROSITE" id="PS50865">
    <property type="entry name" value="ZF_MYND_2"/>
    <property type="match status" value="1"/>
</dbReference>
<evidence type="ECO:0000256" key="9">
    <source>
        <dbReference type="ARBA" id="ARBA00022833"/>
    </source>
</evidence>
<evidence type="ECO:0000256" key="15">
    <source>
        <dbReference type="PROSITE-ProRule" id="PRU00134"/>
    </source>
</evidence>
<evidence type="ECO:0000256" key="4">
    <source>
        <dbReference type="ARBA" id="ARBA00022603"/>
    </source>
</evidence>
<keyword evidence="3" id="KW-0963">Cytoplasm</keyword>
<protein>
    <recommendedName>
        <fullName evidence="13">Protein-lysine N-methyltransferase SMYD4</fullName>
    </recommendedName>
    <alternativeName>
        <fullName evidence="14">SET and MYND domain-containing protein 4</fullName>
    </alternativeName>
</protein>
<keyword evidence="7" id="KW-0479">Metal-binding</keyword>
<organism evidence="18">
    <name type="scientific">Hydra vulgaris</name>
    <name type="common">Hydra</name>
    <name type="synonym">Hydra attenuata</name>
    <dbReference type="NCBI Taxonomy" id="6087"/>
    <lineage>
        <taxon>Eukaryota</taxon>
        <taxon>Metazoa</taxon>
        <taxon>Cnidaria</taxon>
        <taxon>Hydrozoa</taxon>
        <taxon>Hydroidolina</taxon>
        <taxon>Anthoathecata</taxon>
        <taxon>Aplanulata</taxon>
        <taxon>Hydridae</taxon>
        <taxon>Hydra</taxon>
    </lineage>
</organism>
<evidence type="ECO:0000259" key="16">
    <source>
        <dbReference type="PROSITE" id="PS50280"/>
    </source>
</evidence>
<dbReference type="Pfam" id="PF00856">
    <property type="entry name" value="SET"/>
    <property type="match status" value="1"/>
</dbReference>
<keyword evidence="9" id="KW-0862">Zinc</keyword>
<dbReference type="InterPro" id="IPR052097">
    <property type="entry name" value="SET-MYND_domain_protein"/>
</dbReference>
<dbReference type="Gene3D" id="1.25.40.10">
    <property type="entry name" value="Tetratricopeptide repeat domain"/>
    <property type="match status" value="2"/>
</dbReference>
<keyword evidence="6" id="KW-0949">S-adenosyl-L-methionine</keyword>
<dbReference type="SUPFAM" id="SSF82199">
    <property type="entry name" value="SET domain"/>
    <property type="match status" value="1"/>
</dbReference>
<sequence>MEWQVYLDDLTREVSKVGLLKEFSLMKTDVQRLTFCQEQSFIRTSLDKWLNKNIHSAQVKCLDKSLKFKTSADSAFFQHLDDKAIQLYGMALLFSPRSEVSVLFGNRSAVLFTKGLWEKCIVDIDCALNEGFFPEKQWKLYKRKGTALMNLKKYSESQLSFKKCLTVLPTEFSEEKNQVEMLLSSVCKFDLAHTVAVNEVVELDSFIPVNGFDKILTRGSSSIEVGYDSKQGRYIFAKEDIPNGSIIISEKPYAAVLLPHWYKTHCQLCFDKVVSLFPCYECAEVVFCSLSCYNDAWATYHRFECKKLSLMEKVGIAHLSLRIVLVSDAKDLLRFLGSDLNKFTDSPTLPSSKIEGCNDQGIYQGDYESVYFLSTHSDRLPIEDLFQYSVAGFLLYKLLINSSFFKTHTVLQQHHFGVGSLLIRHIQQLICNAHAVTCLSAEKLDTTSVIDQEQVRIATAIYPTTSLLNHSCEPTILNCFHKNQLIVKVVKDVVKGEQIFNCYGPHFKRMGYEDRRAALMQQYFFLCSCEHCVYQNGHSNKNGFICFKCKLPLSNEEKCTSCDTDFCKDIYVSKANRCDEIFLNAMRVLSLNSERHSVEKALALFLECLNHQKEIYIDNHFLLSRSYDVVGKCYAMLEDYESALKFVKNSVLAIKTIYGDRSIEYTNEILKLTDLFMHVVHNGKITYINEALDFVDEGIKLVNLNKQPDCSDLVDLEQKSVYLKNVNRRHSFK</sequence>
<keyword evidence="5" id="KW-0808">Transferase</keyword>
<dbReference type="Gene3D" id="2.170.270.10">
    <property type="entry name" value="SET domain"/>
    <property type="match status" value="1"/>
</dbReference>
<keyword evidence="8 15" id="KW-0863">Zinc-finger</keyword>
<comment type="function">
    <text evidence="12">Protein-lysine N-methyltransferase. Monomethylates PRMT5, modulating its transcriptional activity. May also act as a histone methyltransferase. Plays a critical role in cardiac development. Acts as a key epigenetic regulator of gene expression during cardiac development via its dual activities as a methyltransferase and negative regulator of HDAC1.</text>
</comment>
<dbReference type="EMBL" id="HAAD01002660">
    <property type="protein sequence ID" value="CDG68892.1"/>
    <property type="molecule type" value="mRNA"/>
</dbReference>
<dbReference type="Gene3D" id="6.10.140.2220">
    <property type="match status" value="1"/>
</dbReference>
<dbReference type="AlphaFoldDB" id="T2MAB4"/>
<dbReference type="InterPro" id="IPR001214">
    <property type="entry name" value="SET_dom"/>
</dbReference>
<evidence type="ECO:0000256" key="6">
    <source>
        <dbReference type="ARBA" id="ARBA00022691"/>
    </source>
</evidence>
<feature type="domain" description="SET" evidence="16">
    <location>
        <begin position="221"/>
        <end position="504"/>
    </location>
</feature>
<evidence type="ECO:0000256" key="13">
    <source>
        <dbReference type="ARBA" id="ARBA00093635"/>
    </source>
</evidence>
<evidence type="ECO:0000256" key="7">
    <source>
        <dbReference type="ARBA" id="ARBA00022723"/>
    </source>
</evidence>
<evidence type="ECO:0000256" key="12">
    <source>
        <dbReference type="ARBA" id="ARBA00093423"/>
    </source>
</evidence>
<dbReference type="SUPFAM" id="SSF144232">
    <property type="entry name" value="HIT/MYND zinc finger-like"/>
    <property type="match status" value="1"/>
</dbReference>
<evidence type="ECO:0000256" key="11">
    <source>
        <dbReference type="ARBA" id="ARBA00048985"/>
    </source>
</evidence>
<dbReference type="GO" id="GO:0005634">
    <property type="term" value="C:nucleus"/>
    <property type="evidence" value="ECO:0007669"/>
    <property type="project" value="UniProtKB-SubCell"/>
</dbReference>
<dbReference type="GO" id="GO:0008270">
    <property type="term" value="F:zinc ion binding"/>
    <property type="evidence" value="ECO:0007669"/>
    <property type="project" value="UniProtKB-KW"/>
</dbReference>
<feature type="domain" description="MYND-type" evidence="17">
    <location>
        <begin position="266"/>
        <end position="305"/>
    </location>
</feature>
<dbReference type="GO" id="GO:0005737">
    <property type="term" value="C:cytoplasm"/>
    <property type="evidence" value="ECO:0007669"/>
    <property type="project" value="UniProtKB-SubCell"/>
</dbReference>
<dbReference type="PROSITE" id="PS50280">
    <property type="entry name" value="SET"/>
    <property type="match status" value="1"/>
</dbReference>
<feature type="non-terminal residue" evidence="18">
    <location>
        <position position="1"/>
    </location>
</feature>
<evidence type="ECO:0000256" key="1">
    <source>
        <dbReference type="ARBA" id="ARBA00004123"/>
    </source>
</evidence>
<accession>T2MAB4</accession>
<evidence type="ECO:0000259" key="17">
    <source>
        <dbReference type="PROSITE" id="PS50865"/>
    </source>
</evidence>
<comment type="catalytic activity">
    <reaction evidence="11">
        <text>L-lysyl-[protein] + S-adenosyl-L-methionine = N(6)-methyl-L-lysyl-[protein] + S-adenosyl-L-homocysteine + H(+)</text>
        <dbReference type="Rhea" id="RHEA:51736"/>
        <dbReference type="Rhea" id="RHEA-COMP:9752"/>
        <dbReference type="Rhea" id="RHEA-COMP:13053"/>
        <dbReference type="ChEBI" id="CHEBI:15378"/>
        <dbReference type="ChEBI" id="CHEBI:29969"/>
        <dbReference type="ChEBI" id="CHEBI:57856"/>
        <dbReference type="ChEBI" id="CHEBI:59789"/>
        <dbReference type="ChEBI" id="CHEBI:61929"/>
    </reaction>
</comment>